<evidence type="ECO:0000313" key="2">
    <source>
        <dbReference type="EMBL" id="CAE7489729.1"/>
    </source>
</evidence>
<feature type="region of interest" description="Disordered" evidence="1">
    <location>
        <begin position="42"/>
        <end position="76"/>
    </location>
</feature>
<dbReference type="EMBL" id="CAJNIZ010026169">
    <property type="protein sequence ID" value="CAE7489729.1"/>
    <property type="molecule type" value="Genomic_DNA"/>
</dbReference>
<dbReference type="AlphaFoldDB" id="A0A812SKL2"/>
<keyword evidence="3" id="KW-1185">Reference proteome</keyword>
<feature type="non-terminal residue" evidence="2">
    <location>
        <position position="1"/>
    </location>
</feature>
<feature type="compositionally biased region" description="Low complexity" evidence="1">
    <location>
        <begin position="46"/>
        <end position="57"/>
    </location>
</feature>
<proteinExistence type="predicted"/>
<gene>
    <name evidence="2" type="primary">yod1</name>
    <name evidence="2" type="ORF">SPIL2461_LOCUS12612</name>
</gene>
<accession>A0A812SKL2</accession>
<dbReference type="Proteomes" id="UP000649617">
    <property type="component" value="Unassembled WGS sequence"/>
</dbReference>
<evidence type="ECO:0000313" key="3">
    <source>
        <dbReference type="Proteomes" id="UP000649617"/>
    </source>
</evidence>
<protein>
    <submittedName>
        <fullName evidence="2">Yod1 protein</fullName>
    </submittedName>
</protein>
<sequence>SFIGAEKTRLFASPSTTASKWLWSAVRACKFSAMARTCRPAQLGYTSSTRGSTTTPSCRGPKQESQWSKSRRSRRK</sequence>
<comment type="caution">
    <text evidence="2">The sequence shown here is derived from an EMBL/GenBank/DDBJ whole genome shotgun (WGS) entry which is preliminary data.</text>
</comment>
<evidence type="ECO:0000256" key="1">
    <source>
        <dbReference type="SAM" id="MobiDB-lite"/>
    </source>
</evidence>
<feature type="non-terminal residue" evidence="2">
    <location>
        <position position="76"/>
    </location>
</feature>
<name>A0A812SKL2_SYMPI</name>
<reference evidence="2" key="1">
    <citation type="submission" date="2021-02" db="EMBL/GenBank/DDBJ databases">
        <authorList>
            <person name="Dougan E. K."/>
            <person name="Rhodes N."/>
            <person name="Thang M."/>
            <person name="Chan C."/>
        </authorList>
    </citation>
    <scope>NUCLEOTIDE SEQUENCE</scope>
</reference>
<organism evidence="2 3">
    <name type="scientific">Symbiodinium pilosum</name>
    <name type="common">Dinoflagellate</name>
    <dbReference type="NCBI Taxonomy" id="2952"/>
    <lineage>
        <taxon>Eukaryota</taxon>
        <taxon>Sar</taxon>
        <taxon>Alveolata</taxon>
        <taxon>Dinophyceae</taxon>
        <taxon>Suessiales</taxon>
        <taxon>Symbiodiniaceae</taxon>
        <taxon>Symbiodinium</taxon>
    </lineage>
</organism>